<evidence type="ECO:0000256" key="11">
    <source>
        <dbReference type="ARBA" id="ARBA00023180"/>
    </source>
</evidence>
<evidence type="ECO:0000256" key="14">
    <source>
        <dbReference type="SAM" id="Phobius"/>
    </source>
</evidence>
<evidence type="ECO:0000259" key="18">
    <source>
        <dbReference type="Pfam" id="PF24803"/>
    </source>
</evidence>
<evidence type="ECO:0000256" key="6">
    <source>
        <dbReference type="ARBA" id="ARBA00012754"/>
    </source>
</evidence>
<evidence type="ECO:0000256" key="10">
    <source>
        <dbReference type="ARBA" id="ARBA00022801"/>
    </source>
</evidence>
<dbReference type="UniPathway" id="UPA00280"/>
<keyword evidence="14" id="KW-0472">Membrane</keyword>
<dbReference type="SUPFAM" id="SSF49303">
    <property type="entry name" value="beta-Galactosidase/glucuronidase domain"/>
    <property type="match status" value="1"/>
</dbReference>
<protein>
    <recommendedName>
        <fullName evidence="7">Beta-mannosidase A</fullName>
        <ecNumber evidence="6">3.2.1.25</ecNumber>
    </recommendedName>
    <alternativeName>
        <fullName evidence="13">Mannanase A</fullName>
    </alternativeName>
</protein>
<proteinExistence type="inferred from homology"/>
<dbReference type="InterPro" id="IPR056121">
    <property type="entry name" value="DUF7704"/>
</dbReference>
<evidence type="ECO:0000313" key="20">
    <source>
        <dbReference type="Proteomes" id="UP000243081"/>
    </source>
</evidence>
<evidence type="ECO:0000256" key="8">
    <source>
        <dbReference type="ARBA" id="ARBA00022525"/>
    </source>
</evidence>
<dbReference type="PANTHER" id="PTHR43730">
    <property type="entry name" value="BETA-MANNOSIDASE"/>
    <property type="match status" value="1"/>
</dbReference>
<dbReference type="FunFam" id="3.20.20.80:FF:000084">
    <property type="entry name" value="Beta-mannosidase A"/>
    <property type="match status" value="1"/>
</dbReference>
<keyword evidence="10" id="KW-0378">Hydrolase</keyword>
<dbReference type="InterPro" id="IPR008979">
    <property type="entry name" value="Galactose-bd-like_sf"/>
</dbReference>
<feature type="transmembrane region" description="Helical" evidence="14">
    <location>
        <begin position="86"/>
        <end position="106"/>
    </location>
</feature>
<sequence length="1087" mass="121710">MALDSASVVPGFYSFFFKNLDPLVALWGVYLNFVDPDAAVKASAPASTYDPNQVFLFQQTGGLALAIAVVSALLPRYSQDLGVWRIFQFALFLSDIAGLSGIYNSLANQGRLSPSTWTSDDRGLAASYVMLTVVRALFLLGVGFRKPAPAKNEPLITTRLFSLYTFLDPSCISLISGALQQSGAGISSLDDAKWTVTNEHGNITVPGKFPSHVHLDLLRGFNDVDLRWIANQNWTYTSGPLANLTHDDGLETWLVFDGLDTFATVKFCDQIIGSTDNQFRQWQFDVSSAMKSCKSTPTLSLNFGSAPEIANAICASEPQPWSKALIAAWTFEVSNRNFVRKQQSDFGWDWSPAFTPAGPWKSGRIVQIRDEKYLHAVNTVVDVYRRGQTNNFAPDQGQPWVVNASINYIGTLPRESYIDATIRSASKDGSVLFQGKLANLQVFENAISGSIEIGSSKPKLWWPNGMGDQSMYSIQLEVRSPNFPSPLLKSSRRFGFRTILLSTGATSGEEVSGGKQPGNNWHFEINGHQFYVKGGSLVPPDVFWPRANAKQMNDMFDAMQHQKFNMLRVWSSGSYLPDFIYDIADERGILLWSEFQFGDALYPDDAKFIESVRKEATENVRRVNHHPSLACWAGGNEIENVVLPISKVADSKNYLLYVGQYEHLYIDTLFRVVAANSRSISYTPSSGNNGWTRIDMNLPVPMVQVYDNKTKGYIYGDTEYYKYEAGPAFDEKAYPVGRFATEFGFQSMPSLQTWRTAIDDKDLQFNSSVIVSRNHHYPPGGLVADVSKSLKGMAEMTDAVELYYPLPKKTDPIEDFSAWCHATQLFQADFYQTQIQFYRRGSGGKERQRGTLFWQLNDVWQAPSWAALEYGGRWKVLPYYIRRGYQNVVVSTSWNSASKNLEIWVTSDLWQAVSGKVSMTWVDLQGKPLKNNLRFPKTLNFTIDALSSAKVHKAVLGFFTLADPENALLLLSVEANGQLPNSDVREKFTHEVSFLPVAPKRAKITDPGLRLTHDEVSGKFTVEATKSVSLYTWLTHPADMVGFFDDNAFVLLPGQKKEIGFTLQRDETNGNWVHDVTVNSLWDLNHD</sequence>
<dbReference type="InterPro" id="IPR013783">
    <property type="entry name" value="Ig-like_fold"/>
</dbReference>
<evidence type="ECO:0000256" key="3">
    <source>
        <dbReference type="ARBA" id="ARBA00004740"/>
    </source>
</evidence>
<dbReference type="Proteomes" id="UP000243081">
    <property type="component" value="Unassembled WGS sequence"/>
</dbReference>
<dbReference type="InterPro" id="IPR041447">
    <property type="entry name" value="Mannosidase_ig"/>
</dbReference>
<evidence type="ECO:0000256" key="7">
    <source>
        <dbReference type="ARBA" id="ARBA00021795"/>
    </source>
</evidence>
<accession>A0A179IKU2</accession>
<dbReference type="OrthoDB" id="2866996at2759"/>
<keyword evidence="9" id="KW-0732">Signal</keyword>
<comment type="subcellular location">
    <subcellularLocation>
        <location evidence="2">Secreted</location>
    </subcellularLocation>
</comment>
<feature type="domain" description="DUF7704" evidence="18">
    <location>
        <begin position="6"/>
        <end position="142"/>
    </location>
</feature>
<dbReference type="GO" id="GO:0006516">
    <property type="term" value="P:glycoprotein catabolic process"/>
    <property type="evidence" value="ECO:0007669"/>
    <property type="project" value="TreeGrafter"/>
</dbReference>
<dbReference type="InterPro" id="IPR036156">
    <property type="entry name" value="Beta-gal/glucu_dom_sf"/>
</dbReference>
<feature type="transmembrane region" description="Helical" evidence="14">
    <location>
        <begin position="55"/>
        <end position="74"/>
    </location>
</feature>
<dbReference type="GO" id="GO:0004567">
    <property type="term" value="F:beta-mannosidase activity"/>
    <property type="evidence" value="ECO:0007669"/>
    <property type="project" value="UniProtKB-EC"/>
</dbReference>
<keyword evidence="14" id="KW-0812">Transmembrane</keyword>
<dbReference type="OMA" id="SISYMPC"/>
<evidence type="ECO:0000256" key="1">
    <source>
        <dbReference type="ARBA" id="ARBA00000829"/>
    </source>
</evidence>
<comment type="subunit">
    <text evidence="5">Homodimer.</text>
</comment>
<keyword evidence="14" id="KW-1133">Transmembrane helix</keyword>
<comment type="pathway">
    <text evidence="3">Glycan metabolism; N-glycan degradation.</text>
</comment>
<dbReference type="PANTHER" id="PTHR43730:SF5">
    <property type="entry name" value="BETA-MANNOSIDASE A"/>
    <property type="match status" value="1"/>
</dbReference>
<dbReference type="InterPro" id="IPR041625">
    <property type="entry name" value="Beta-mannosidase_Ig"/>
</dbReference>
<comment type="caution">
    <text evidence="19">The sequence shown here is derived from an EMBL/GenBank/DDBJ whole genome shotgun (WGS) entry which is preliminary data.</text>
</comment>
<name>A0A179IKU2_CORDF</name>
<dbReference type="Pfam" id="PF17786">
    <property type="entry name" value="Mannosidase_ig"/>
    <property type="match status" value="1"/>
</dbReference>
<keyword evidence="11" id="KW-0325">Glycoprotein</keyword>
<reference evidence="19 20" key="1">
    <citation type="submission" date="2016-03" db="EMBL/GenBank/DDBJ databases">
        <title>Fine-scale spatial genetic structure of a fungal parasite of coffee scale insects.</title>
        <authorList>
            <person name="Jackson D."/>
            <person name="Zemenick K.A."/>
            <person name="Malloure B."/>
            <person name="Quandt C.A."/>
            <person name="James T.Y."/>
        </authorList>
    </citation>
    <scope>NUCLEOTIDE SEQUENCE [LARGE SCALE GENOMIC DNA]</scope>
    <source>
        <strain evidence="19 20">UM487</strain>
    </source>
</reference>
<dbReference type="Pfam" id="PF22666">
    <property type="entry name" value="Glyco_hydro_2_N2"/>
    <property type="match status" value="1"/>
</dbReference>
<dbReference type="Gene3D" id="2.60.120.260">
    <property type="entry name" value="Galactose-binding domain-like"/>
    <property type="match status" value="1"/>
</dbReference>
<dbReference type="SUPFAM" id="SSF51445">
    <property type="entry name" value="(Trans)glycosidases"/>
    <property type="match status" value="1"/>
</dbReference>
<comment type="similarity">
    <text evidence="4">Belongs to the glycosyl hydrolase 2 family. Beta-mannosidase A subfamily.</text>
</comment>
<comment type="catalytic activity">
    <reaction evidence="1">
        <text>Hydrolysis of terminal, non-reducing beta-D-mannose residues in beta-D-mannosides.</text>
        <dbReference type="EC" id="3.2.1.25"/>
    </reaction>
</comment>
<dbReference type="FunFam" id="2.60.40.10:FF:001511">
    <property type="entry name" value="Beta-mannosidase A"/>
    <property type="match status" value="1"/>
</dbReference>
<evidence type="ECO:0000259" key="16">
    <source>
        <dbReference type="Pfam" id="PF17786"/>
    </source>
</evidence>
<dbReference type="Pfam" id="PF17753">
    <property type="entry name" value="Ig_mannosidase"/>
    <property type="match status" value="1"/>
</dbReference>
<dbReference type="SUPFAM" id="SSF49785">
    <property type="entry name" value="Galactose-binding domain-like"/>
    <property type="match status" value="1"/>
</dbReference>
<dbReference type="EC" id="3.2.1.25" evidence="6"/>
<keyword evidence="12" id="KW-0326">Glycosidase</keyword>
<evidence type="ECO:0000313" key="19">
    <source>
        <dbReference type="EMBL" id="OAR02369.1"/>
    </source>
</evidence>
<evidence type="ECO:0000256" key="12">
    <source>
        <dbReference type="ARBA" id="ARBA00023295"/>
    </source>
</evidence>
<dbReference type="AlphaFoldDB" id="A0A179IKU2"/>
<dbReference type="Pfam" id="PF24803">
    <property type="entry name" value="DUF7704"/>
    <property type="match status" value="1"/>
</dbReference>
<evidence type="ECO:0000256" key="5">
    <source>
        <dbReference type="ARBA" id="ARBA00011738"/>
    </source>
</evidence>
<evidence type="ECO:0000256" key="9">
    <source>
        <dbReference type="ARBA" id="ARBA00022729"/>
    </source>
</evidence>
<dbReference type="InterPro" id="IPR017853">
    <property type="entry name" value="GH"/>
</dbReference>
<evidence type="ECO:0000256" key="4">
    <source>
        <dbReference type="ARBA" id="ARBA00007483"/>
    </source>
</evidence>
<feature type="domain" description="Mannosidase Ig/CBM-like" evidence="16">
    <location>
        <begin position="900"/>
        <end position="979"/>
    </location>
</feature>
<dbReference type="InterPro" id="IPR054593">
    <property type="entry name" value="Beta-mannosidase-like_N2"/>
</dbReference>
<evidence type="ECO:0000256" key="13">
    <source>
        <dbReference type="ARBA" id="ARBA00031061"/>
    </source>
</evidence>
<gene>
    <name evidence="19" type="ORF">LLEC1_05402</name>
</gene>
<organism evidence="19 20">
    <name type="scientific">Cordyceps confragosa</name>
    <name type="common">Lecanicillium lecanii</name>
    <dbReference type="NCBI Taxonomy" id="2714763"/>
    <lineage>
        <taxon>Eukaryota</taxon>
        <taxon>Fungi</taxon>
        <taxon>Dikarya</taxon>
        <taxon>Ascomycota</taxon>
        <taxon>Pezizomycotina</taxon>
        <taxon>Sordariomycetes</taxon>
        <taxon>Hypocreomycetidae</taxon>
        <taxon>Hypocreales</taxon>
        <taxon>Cordycipitaceae</taxon>
        <taxon>Akanthomyces</taxon>
    </lineage>
</organism>
<dbReference type="InterPro" id="IPR050887">
    <property type="entry name" value="Beta-mannosidase_GH2"/>
</dbReference>
<dbReference type="Gene3D" id="2.60.40.10">
    <property type="entry name" value="Immunoglobulins"/>
    <property type="match status" value="3"/>
</dbReference>
<dbReference type="EMBL" id="LUKN01000723">
    <property type="protein sequence ID" value="OAR02369.1"/>
    <property type="molecule type" value="Genomic_DNA"/>
</dbReference>
<feature type="domain" description="Beta-mannosidase Ig-fold" evidence="15">
    <location>
        <begin position="1005"/>
        <end position="1083"/>
    </location>
</feature>
<evidence type="ECO:0000259" key="15">
    <source>
        <dbReference type="Pfam" id="PF17753"/>
    </source>
</evidence>
<dbReference type="Gene3D" id="3.20.20.80">
    <property type="entry name" value="Glycosidases"/>
    <property type="match status" value="1"/>
</dbReference>
<keyword evidence="20" id="KW-1185">Reference proteome</keyword>
<feature type="domain" description="Beta-mannosidase-like galactose-binding" evidence="17">
    <location>
        <begin position="194"/>
        <end position="361"/>
    </location>
</feature>
<evidence type="ECO:0000259" key="17">
    <source>
        <dbReference type="Pfam" id="PF22666"/>
    </source>
</evidence>
<dbReference type="GO" id="GO:0005576">
    <property type="term" value="C:extracellular region"/>
    <property type="evidence" value="ECO:0007669"/>
    <property type="project" value="UniProtKB-SubCell"/>
</dbReference>
<evidence type="ECO:0000256" key="2">
    <source>
        <dbReference type="ARBA" id="ARBA00004613"/>
    </source>
</evidence>
<keyword evidence="8" id="KW-0964">Secreted</keyword>